<dbReference type="EMBL" id="QZKI01000084">
    <property type="protein sequence ID" value="RJP69317.1"/>
    <property type="molecule type" value="Genomic_DNA"/>
</dbReference>
<dbReference type="Proteomes" id="UP000285961">
    <property type="component" value="Unassembled WGS sequence"/>
</dbReference>
<gene>
    <name evidence="3" type="ORF">C4532_11100</name>
</gene>
<feature type="domain" description="Alginate export" evidence="2">
    <location>
        <begin position="152"/>
        <end position="555"/>
    </location>
</feature>
<evidence type="ECO:0000313" key="3">
    <source>
        <dbReference type="EMBL" id="RJP69317.1"/>
    </source>
</evidence>
<dbReference type="InterPro" id="IPR053728">
    <property type="entry name" value="Alginate_Permeability_Chnl"/>
</dbReference>
<protein>
    <submittedName>
        <fullName evidence="3">DUF1302 family protein</fullName>
    </submittedName>
</protein>
<dbReference type="Gene3D" id="2.40.160.100">
    <property type="match status" value="1"/>
</dbReference>
<reference evidence="3 4" key="1">
    <citation type="journal article" date="2017" name="ISME J.">
        <title>Energy and carbon metabolisms in a deep terrestrial subsurface fluid microbial community.</title>
        <authorList>
            <person name="Momper L."/>
            <person name="Jungbluth S.P."/>
            <person name="Lee M.D."/>
            <person name="Amend J.P."/>
        </authorList>
    </citation>
    <scope>NUCLEOTIDE SEQUENCE [LARGE SCALE GENOMIC DNA]</scope>
    <source>
        <strain evidence="3">SURF_17</strain>
    </source>
</reference>
<comment type="caution">
    <text evidence="3">The sequence shown here is derived from an EMBL/GenBank/DDBJ whole genome shotgun (WGS) entry which is preliminary data.</text>
</comment>
<keyword evidence="1" id="KW-0732">Signal</keyword>
<evidence type="ECO:0000259" key="2">
    <source>
        <dbReference type="Pfam" id="PF13372"/>
    </source>
</evidence>
<accession>A0A419EWY7</accession>
<dbReference type="Pfam" id="PF13372">
    <property type="entry name" value="Alginate_exp"/>
    <property type="match status" value="1"/>
</dbReference>
<organism evidence="3 4">
    <name type="scientific">Candidatus Abyssobacteria bacterium SURF_17</name>
    <dbReference type="NCBI Taxonomy" id="2093361"/>
    <lineage>
        <taxon>Bacteria</taxon>
        <taxon>Pseudomonadati</taxon>
        <taxon>Candidatus Hydrogenedentota</taxon>
        <taxon>Candidatus Abyssobacteria</taxon>
    </lineage>
</organism>
<feature type="chain" id="PRO_5019421146" evidence="1">
    <location>
        <begin position="23"/>
        <end position="575"/>
    </location>
</feature>
<dbReference type="AlphaFoldDB" id="A0A419EWY7"/>
<evidence type="ECO:0000256" key="1">
    <source>
        <dbReference type="SAM" id="SignalP"/>
    </source>
</evidence>
<dbReference type="InterPro" id="IPR025388">
    <property type="entry name" value="Alginate_export_dom"/>
</dbReference>
<proteinExistence type="predicted"/>
<feature type="signal peptide" evidence="1">
    <location>
        <begin position="1"/>
        <end position="22"/>
    </location>
</feature>
<sequence length="575" mass="62011">MKKLTLVLALVLAMALALPAAAEVEEITVGGSIQVRGQWQNPGTASQTLGAGTSIGPLAIPALVDADGDGFIAQPIPATPLGDVVLIIDPDTTIPIPPSPADLARFTVITLPGVAPFDALIIEQGPDIGLPANAGASFDDDINSLDWYTQRTRVNVDAKLSGGVRGFVELQSFDVWGDDPNDNAADDVEAFDAVFSTDEQKSEAGSDNDLVDLYQAYIEMNEIAGYPLQVRIGRQELVYGREWLLGNNDAGVNFSGLAFDAVKASYESDLVRIDAWVSKLADFSSPQFAGVQEEDADIDFYGVYGTWKGFESMLIEAYWMERYNGNSLLGDDTSDPDSLHTVGARIAGTWDVMGLLPGMLDYNVEGAYQFGDNNVGPASDSSGDYEAWAFNAMAGYTLTEVAWMPRIELEYAYFTGDDDAFDGDTEEFNRLFSDVHYGELNLGGNFDQGATNLHIIRIGASAVPVEKLTASADFYYFLLAEDDEEGLAKTFGVPQIIAQEGLDLGGGIVLPVVTVGNEDQVGMELDLAASYQYTEDLNLRAGWAHFFADDAIEDSWGAGNDDDVDYVYVQALLVF</sequence>
<evidence type="ECO:0000313" key="4">
    <source>
        <dbReference type="Proteomes" id="UP000285961"/>
    </source>
</evidence>
<name>A0A419EWY7_9BACT</name>